<dbReference type="GO" id="GO:0005524">
    <property type="term" value="F:ATP binding"/>
    <property type="evidence" value="ECO:0007669"/>
    <property type="project" value="UniProtKB-UniRule"/>
</dbReference>
<comment type="catalytic activity">
    <reaction evidence="6">
        <text>cob(I)alamin-[corrinoid adenosyltransferase] + ATP = apo-[corrinoid adenosyltransferase] + adenosylcob(III)alamin + triphosphate</text>
        <dbReference type="Rhea" id="RHEA:56796"/>
        <dbReference type="Rhea" id="RHEA-COMP:14743"/>
        <dbReference type="Rhea" id="RHEA-COMP:14744"/>
        <dbReference type="ChEBI" id="CHEBI:18036"/>
        <dbReference type="ChEBI" id="CHEBI:18408"/>
        <dbReference type="ChEBI" id="CHEBI:30616"/>
        <dbReference type="ChEBI" id="CHEBI:60488"/>
        <dbReference type="ChEBI" id="CHEBI:83228"/>
    </reaction>
    <physiologicalReaction direction="left-to-right" evidence="6">
        <dbReference type="Rhea" id="RHEA:56797"/>
    </physiologicalReaction>
</comment>
<evidence type="ECO:0000256" key="3">
    <source>
        <dbReference type="ARBA" id="ARBA00022679"/>
    </source>
</evidence>
<reference evidence="13" key="1">
    <citation type="journal article" date="2018" name="Nat. Microbiol.">
        <title>Leveraging single-cell genomics to expand the fungal tree of life.</title>
        <authorList>
            <person name="Ahrendt S.R."/>
            <person name="Quandt C.A."/>
            <person name="Ciobanu D."/>
            <person name="Clum A."/>
            <person name="Salamov A."/>
            <person name="Andreopoulos B."/>
            <person name="Cheng J.F."/>
            <person name="Woyke T."/>
            <person name="Pelin A."/>
            <person name="Henrissat B."/>
            <person name="Reynolds N.K."/>
            <person name="Benny G.L."/>
            <person name="Smith M.E."/>
            <person name="James T.Y."/>
            <person name="Grigoriev I.V."/>
        </authorList>
    </citation>
    <scope>NUCLEOTIDE SEQUENCE [LARGE SCALE GENOMIC DNA]</scope>
    <source>
        <strain evidence="13">CSF55</strain>
    </source>
</reference>
<name>A0A4P9YCP9_ROZAC</name>
<evidence type="ECO:0000259" key="11">
    <source>
        <dbReference type="Pfam" id="PF01923"/>
    </source>
</evidence>
<organism evidence="12 13">
    <name type="scientific">Rozella allomycis (strain CSF55)</name>
    <dbReference type="NCBI Taxonomy" id="988480"/>
    <lineage>
        <taxon>Eukaryota</taxon>
        <taxon>Fungi</taxon>
        <taxon>Fungi incertae sedis</taxon>
        <taxon>Cryptomycota</taxon>
        <taxon>Cryptomycota incertae sedis</taxon>
        <taxon>Rozella</taxon>
    </lineage>
</organism>
<dbReference type="Proteomes" id="UP000281549">
    <property type="component" value="Unassembled WGS sequence"/>
</dbReference>
<dbReference type="FunFam" id="1.20.1200.10:FF:000001">
    <property type="entry name" value="Cob(I)yrinic acid a,c-diamide adenosyltransferase"/>
    <property type="match status" value="1"/>
</dbReference>
<dbReference type="NCBIfam" id="TIGR00636">
    <property type="entry name" value="PduO_Nterm"/>
    <property type="match status" value="1"/>
</dbReference>
<dbReference type="Gene3D" id="1.20.1200.10">
    <property type="entry name" value="Cobalamin adenosyltransferase-like"/>
    <property type="match status" value="1"/>
</dbReference>
<dbReference type="GO" id="GO:0008817">
    <property type="term" value="F:corrinoid adenosyltransferase activity"/>
    <property type="evidence" value="ECO:0007669"/>
    <property type="project" value="TreeGrafter"/>
</dbReference>
<dbReference type="PANTHER" id="PTHR12213">
    <property type="entry name" value="CORRINOID ADENOSYLTRANSFERASE"/>
    <property type="match status" value="1"/>
</dbReference>
<dbReference type="EMBL" id="ML006167">
    <property type="protein sequence ID" value="RKP16885.1"/>
    <property type="molecule type" value="Genomic_DNA"/>
</dbReference>
<dbReference type="InterPro" id="IPR016030">
    <property type="entry name" value="CblAdoTrfase-like"/>
</dbReference>
<dbReference type="Pfam" id="PF01923">
    <property type="entry name" value="Cob_adeno_trans"/>
    <property type="match status" value="1"/>
</dbReference>
<comment type="function">
    <text evidence="7">Converts cob(I)alamin to adenosylcobalamin (adenosylcob(III)alamin), a coenzyme for methylmalonyl-CoA mutase, therefore participates in the final step of the vitamin B12 conversion. Generates adenosylcobalamin (AdoCbl) and directly delivers the cofactor to MUT in a transfer that is stimulated by ATP-binding to MMAB and gated by MMAA.</text>
</comment>
<keyword evidence="3 10" id="KW-0808">Transferase</keyword>
<evidence type="ECO:0000256" key="9">
    <source>
        <dbReference type="ARBA" id="ARBA00075216"/>
    </source>
</evidence>
<dbReference type="InterPro" id="IPR029499">
    <property type="entry name" value="PduO-typ"/>
</dbReference>
<evidence type="ECO:0000256" key="1">
    <source>
        <dbReference type="ARBA" id="ARBA00007487"/>
    </source>
</evidence>
<comment type="subunit">
    <text evidence="2">Homotrimer.</text>
</comment>
<gene>
    <name evidence="12" type="ORF">ROZALSC1DRAFT_31257</name>
</gene>
<evidence type="ECO:0000256" key="6">
    <source>
        <dbReference type="ARBA" id="ARBA00051988"/>
    </source>
</evidence>
<dbReference type="GO" id="GO:0009235">
    <property type="term" value="P:cobalamin metabolic process"/>
    <property type="evidence" value="ECO:0007669"/>
    <property type="project" value="UniProtKB-ARBA"/>
</dbReference>
<dbReference type="AlphaFoldDB" id="A0A4P9YCP9"/>
<evidence type="ECO:0000256" key="7">
    <source>
        <dbReference type="ARBA" id="ARBA00056747"/>
    </source>
</evidence>
<evidence type="ECO:0000256" key="4">
    <source>
        <dbReference type="ARBA" id="ARBA00022741"/>
    </source>
</evidence>
<sequence>MLSMRAPQVAYKIYTKTGDKGVSSLYSGERRAKTDDIFNALGTSDELSSHIGVALEYCASPDLQELSNRLQKIQCILQEANSVIATPRRHEEGVDKKIEFSPNYTVNLENWIDEMENELPKLTSFILPSGGLASSHLHVCRTVCRRAERMIVHLSSKKECNSDVSIFFNRLSDFLFTAARFACFKSGKKEFIYKK</sequence>
<accession>A0A4P9YCP9</accession>
<feature type="domain" description="Cobalamin adenosyltransferase-like" evidence="11">
    <location>
        <begin position="13"/>
        <end position="182"/>
    </location>
</feature>
<evidence type="ECO:0000256" key="5">
    <source>
        <dbReference type="ARBA" id="ARBA00022840"/>
    </source>
</evidence>
<proteinExistence type="inferred from homology"/>
<evidence type="ECO:0000256" key="8">
    <source>
        <dbReference type="ARBA" id="ARBA00071654"/>
    </source>
</evidence>
<evidence type="ECO:0000256" key="2">
    <source>
        <dbReference type="ARBA" id="ARBA00011233"/>
    </source>
</evidence>
<dbReference type="InterPro" id="IPR036451">
    <property type="entry name" value="CblAdoTrfase-like_sf"/>
</dbReference>
<keyword evidence="5 10" id="KW-0067">ATP-binding</keyword>
<keyword evidence="4 10" id="KW-0547">Nucleotide-binding</keyword>
<dbReference type="SUPFAM" id="SSF89028">
    <property type="entry name" value="Cobalamin adenosyltransferase-like"/>
    <property type="match status" value="1"/>
</dbReference>
<evidence type="ECO:0000313" key="12">
    <source>
        <dbReference type="EMBL" id="RKP16885.1"/>
    </source>
</evidence>
<evidence type="ECO:0000313" key="13">
    <source>
        <dbReference type="Proteomes" id="UP000281549"/>
    </source>
</evidence>
<evidence type="ECO:0000256" key="10">
    <source>
        <dbReference type="RuleBase" id="RU366026"/>
    </source>
</evidence>
<protein>
    <recommendedName>
        <fullName evidence="8">Corrinoid adenosyltransferase MMAB</fullName>
    </recommendedName>
    <alternativeName>
        <fullName evidence="9">ATP:co(I)rrinoid adenosyltransferase MMAB</fullName>
    </alternativeName>
</protein>
<comment type="similarity">
    <text evidence="1 10">Belongs to the Cob(I)alamin adenosyltransferase family.</text>
</comment>
<dbReference type="PANTHER" id="PTHR12213:SF0">
    <property type="entry name" value="CORRINOID ADENOSYLTRANSFERASE MMAB"/>
    <property type="match status" value="1"/>
</dbReference>